<name>N0BC95_9HYPH</name>
<organism evidence="2 3">
    <name type="scientific">Hyphomicrobium denitrificans 1NES1</name>
    <dbReference type="NCBI Taxonomy" id="670307"/>
    <lineage>
        <taxon>Bacteria</taxon>
        <taxon>Pseudomonadati</taxon>
        <taxon>Pseudomonadota</taxon>
        <taxon>Alphaproteobacteria</taxon>
        <taxon>Hyphomicrobiales</taxon>
        <taxon>Hyphomicrobiaceae</taxon>
        <taxon>Hyphomicrobium</taxon>
    </lineage>
</organism>
<feature type="region of interest" description="Disordered" evidence="1">
    <location>
        <begin position="1"/>
        <end position="38"/>
    </location>
</feature>
<proteinExistence type="predicted"/>
<dbReference type="HOGENOM" id="CLU_2493696_0_0_5"/>
<sequence>MPRRPHNTRAPPAITSSSPAMLRSTDPSPRCSKTSHALSQRYTTMLSEAVQTTPAPNRGKRALGKVRRDGVPPSVYEQFATLLHGL</sequence>
<accession>N0BC95</accession>
<dbReference type="Proteomes" id="UP000005952">
    <property type="component" value="Chromosome"/>
</dbReference>
<dbReference type="EMBL" id="CP005587">
    <property type="protein sequence ID" value="AGK59867.1"/>
    <property type="molecule type" value="Genomic_DNA"/>
</dbReference>
<feature type="compositionally biased region" description="Polar residues" evidence="1">
    <location>
        <begin position="14"/>
        <end position="38"/>
    </location>
</feature>
<dbReference type="KEGG" id="hdt:HYPDE_40993"/>
<evidence type="ECO:0000256" key="1">
    <source>
        <dbReference type="SAM" id="MobiDB-lite"/>
    </source>
</evidence>
<evidence type="ECO:0000313" key="2">
    <source>
        <dbReference type="EMBL" id="AGK59867.1"/>
    </source>
</evidence>
<keyword evidence="3" id="KW-1185">Reference proteome</keyword>
<dbReference type="STRING" id="670307.HYPDE_40993"/>
<dbReference type="AlphaFoldDB" id="N0BC95"/>
<protein>
    <submittedName>
        <fullName evidence="2">Uncharacterized protein</fullName>
    </submittedName>
</protein>
<gene>
    <name evidence="2" type="ORF">HYPDE_40993</name>
</gene>
<reference evidence="2 3" key="1">
    <citation type="journal article" date="2013" name="Genome Announc.">
        <title>Genome sequences for three denitrifying bacterial strains isolated from a uranium- and nitrate-contaminated subsurface environment.</title>
        <authorList>
            <person name="Venkatramanan R."/>
            <person name="Prakash O."/>
            <person name="Woyke T."/>
            <person name="Chain P."/>
            <person name="Goodwin L.A."/>
            <person name="Watson D."/>
            <person name="Brooks S."/>
            <person name="Kostka J.E."/>
            <person name="Green S.J."/>
        </authorList>
    </citation>
    <scope>NUCLEOTIDE SEQUENCE [LARGE SCALE GENOMIC DNA]</scope>
    <source>
        <strain evidence="2 3">1NES1</strain>
    </source>
</reference>
<evidence type="ECO:0000313" key="3">
    <source>
        <dbReference type="Proteomes" id="UP000005952"/>
    </source>
</evidence>